<dbReference type="AlphaFoldDB" id="A0A398CLM1"/>
<proteinExistence type="predicted"/>
<dbReference type="Proteomes" id="UP000266340">
    <property type="component" value="Unassembled WGS sequence"/>
</dbReference>
<comment type="caution">
    <text evidence="1">The sequence shown here is derived from an EMBL/GenBank/DDBJ whole genome shotgun (WGS) entry which is preliminary data.</text>
</comment>
<protein>
    <submittedName>
        <fullName evidence="1">Uncharacterized protein</fullName>
    </submittedName>
</protein>
<gene>
    <name evidence="1" type="ORF">D3H35_06360</name>
</gene>
<dbReference type="RefSeq" id="WP_119148279.1">
    <property type="nucleotide sequence ID" value="NZ_JBHSOV010000042.1"/>
</dbReference>
<evidence type="ECO:0000313" key="2">
    <source>
        <dbReference type="Proteomes" id="UP000266340"/>
    </source>
</evidence>
<dbReference type="OrthoDB" id="2692034at2"/>
<accession>A0A398CLM1</accession>
<keyword evidence="2" id="KW-1185">Reference proteome</keyword>
<organism evidence="1 2">
    <name type="scientific">Cohnella faecalis</name>
    <dbReference type="NCBI Taxonomy" id="2315694"/>
    <lineage>
        <taxon>Bacteria</taxon>
        <taxon>Bacillati</taxon>
        <taxon>Bacillota</taxon>
        <taxon>Bacilli</taxon>
        <taxon>Bacillales</taxon>
        <taxon>Paenibacillaceae</taxon>
        <taxon>Cohnella</taxon>
    </lineage>
</organism>
<reference evidence="1 2" key="1">
    <citation type="submission" date="2018-09" db="EMBL/GenBank/DDBJ databases">
        <title>Cohnella cavernae sp. nov., isolated from a karst cave.</title>
        <authorList>
            <person name="Zhu H."/>
        </authorList>
    </citation>
    <scope>NUCLEOTIDE SEQUENCE [LARGE SCALE GENOMIC DNA]</scope>
    <source>
        <strain evidence="1 2">K2E09-144</strain>
    </source>
</reference>
<name>A0A398CLM1_9BACL</name>
<evidence type="ECO:0000313" key="1">
    <source>
        <dbReference type="EMBL" id="RIE04236.1"/>
    </source>
</evidence>
<sequence length="93" mass="10944">MRLLDSLFYWLQMKLVSEARPDDGAARETVLFFAQILSDDHQLTSFQIESKDELKWYVSYSDKDGAVKTVWFDREAAEMLLHDMGVYTKEDEE</sequence>
<dbReference type="EMBL" id="QXJM01000027">
    <property type="protein sequence ID" value="RIE04236.1"/>
    <property type="molecule type" value="Genomic_DNA"/>
</dbReference>